<evidence type="ECO:0000256" key="1">
    <source>
        <dbReference type="SAM" id="MobiDB-lite"/>
    </source>
</evidence>
<feature type="region of interest" description="Disordered" evidence="1">
    <location>
        <begin position="276"/>
        <end position="295"/>
    </location>
</feature>
<keyword evidence="3" id="KW-0449">Lipoprotein</keyword>
<gene>
    <name evidence="3" type="ORF">NCTC10742_00844</name>
</gene>
<dbReference type="InterPro" id="IPR002881">
    <property type="entry name" value="DUF58"/>
</dbReference>
<dbReference type="AlphaFoldDB" id="A0A378SHK3"/>
<dbReference type="Proteomes" id="UP000254291">
    <property type="component" value="Unassembled WGS sequence"/>
</dbReference>
<evidence type="ECO:0000313" key="4">
    <source>
        <dbReference type="Proteomes" id="UP000254291"/>
    </source>
</evidence>
<name>A0A378SHK3_9MYCO</name>
<evidence type="ECO:0000259" key="2">
    <source>
        <dbReference type="Pfam" id="PF01882"/>
    </source>
</evidence>
<dbReference type="Pfam" id="PF01882">
    <property type="entry name" value="DUF58"/>
    <property type="match status" value="1"/>
</dbReference>
<proteinExistence type="predicted"/>
<feature type="domain" description="DUF58" evidence="2">
    <location>
        <begin position="19"/>
        <end position="199"/>
    </location>
</feature>
<reference evidence="3 4" key="1">
    <citation type="submission" date="2018-06" db="EMBL/GenBank/DDBJ databases">
        <authorList>
            <consortium name="Pathogen Informatics"/>
            <person name="Doyle S."/>
        </authorList>
    </citation>
    <scope>NUCLEOTIDE SEQUENCE [LARGE SCALE GENOMIC DNA]</scope>
    <source>
        <strain evidence="3 4">NCTC10742</strain>
    </source>
</reference>
<organism evidence="3 4">
    <name type="scientific">Mycolicibacterium gilvum</name>
    <dbReference type="NCBI Taxonomy" id="1804"/>
    <lineage>
        <taxon>Bacteria</taxon>
        <taxon>Bacillati</taxon>
        <taxon>Actinomycetota</taxon>
        <taxon>Actinomycetes</taxon>
        <taxon>Mycobacteriales</taxon>
        <taxon>Mycobacteriaceae</taxon>
        <taxon>Mycolicibacterium</taxon>
    </lineage>
</organism>
<dbReference type="PANTHER" id="PTHR33608">
    <property type="entry name" value="BLL2464 PROTEIN"/>
    <property type="match status" value="1"/>
</dbReference>
<dbReference type="EMBL" id="UGQM01000001">
    <property type="protein sequence ID" value="STZ41638.1"/>
    <property type="molecule type" value="Genomic_DNA"/>
</dbReference>
<feature type="region of interest" description="Disordered" evidence="1">
    <location>
        <begin position="232"/>
        <end position="259"/>
    </location>
</feature>
<protein>
    <submittedName>
        <fullName evidence="3">Lipoprotein</fullName>
    </submittedName>
</protein>
<sequence length="295" mass="32066">MLEGGRHALLHTRSLEFDELRPYVPGDDVRDIDWKASARSGSVLIKRFVSEKHHKVLLVADTGRNMAALAADGERKSDVALHVLGAVGLITLGRSDQIGMVYGDARGSLRVRQSRGENHIESMLAGYHGHAGRHGPSDIVCQLTYVATHYRHPMLIVVVSDEPDTDSRLEDAVARLTSRHDVMWAMVTDMPAAGVKDGAYDVATGRPVLGSAATDPRVVAAYERAELRRAERLSQTSGGTRCPTRHHHRIRADPAGGRRDDAGVVPCRMIYWSSSADRRGTPRSGCGSASPCLVP</sequence>
<dbReference type="PANTHER" id="PTHR33608:SF6">
    <property type="entry name" value="BLL2464 PROTEIN"/>
    <property type="match status" value="1"/>
</dbReference>
<accession>A0A378SHK3</accession>
<evidence type="ECO:0000313" key="3">
    <source>
        <dbReference type="EMBL" id="STZ41638.1"/>
    </source>
</evidence>